<evidence type="ECO:0000256" key="4">
    <source>
        <dbReference type="ARBA" id="ARBA00022679"/>
    </source>
</evidence>
<keyword evidence="2" id="KW-1003">Cell membrane</keyword>
<feature type="transmembrane region" description="Helical" evidence="8">
    <location>
        <begin position="173"/>
        <end position="189"/>
    </location>
</feature>
<keyword evidence="4" id="KW-0808">Transferase</keyword>
<feature type="transmembrane region" description="Helical" evidence="8">
    <location>
        <begin position="42"/>
        <end position="60"/>
    </location>
</feature>
<dbReference type="Pfam" id="PF13231">
    <property type="entry name" value="PMT_2"/>
    <property type="match status" value="1"/>
</dbReference>
<feature type="transmembrane region" description="Helical" evidence="8">
    <location>
        <begin position="360"/>
        <end position="380"/>
    </location>
</feature>
<feature type="transmembrane region" description="Helical" evidence="8">
    <location>
        <begin position="241"/>
        <end position="261"/>
    </location>
</feature>
<dbReference type="PANTHER" id="PTHR33908:SF11">
    <property type="entry name" value="MEMBRANE PROTEIN"/>
    <property type="match status" value="1"/>
</dbReference>
<dbReference type="InterPro" id="IPR038731">
    <property type="entry name" value="RgtA/B/C-like"/>
</dbReference>
<protein>
    <recommendedName>
        <fullName evidence="9">Glycosyltransferase RgtA/B/C/D-like domain-containing protein</fullName>
    </recommendedName>
</protein>
<organism evidence="10 11">
    <name type="scientific">Candidatus Solincola sediminis</name>
    <dbReference type="NCBI Taxonomy" id="1797199"/>
    <lineage>
        <taxon>Bacteria</taxon>
        <taxon>Bacillati</taxon>
        <taxon>Actinomycetota</taxon>
        <taxon>Candidatus Geothermincolia</taxon>
        <taxon>Candidatus Geothermincolales</taxon>
        <taxon>Candidatus Geothermincolaceae</taxon>
        <taxon>Candidatus Solincola</taxon>
    </lineage>
</organism>
<dbReference type="GO" id="GO:0016763">
    <property type="term" value="F:pentosyltransferase activity"/>
    <property type="evidence" value="ECO:0007669"/>
    <property type="project" value="TreeGrafter"/>
</dbReference>
<evidence type="ECO:0000313" key="11">
    <source>
        <dbReference type="Proteomes" id="UP000177876"/>
    </source>
</evidence>
<feature type="transmembrane region" description="Helical" evidence="8">
    <location>
        <begin position="98"/>
        <end position="116"/>
    </location>
</feature>
<gene>
    <name evidence="10" type="ORF">A2Y75_08395</name>
</gene>
<sequence>MDMTEDLLEREPDAPSEERCAGCRLSPWIRIKTAIAAPGIKWPWAIAVFLIFVAAVLWRWHFARGAKIYTYDSYYYMGLARSLRHFDYSVAGHQHFKFMPMYPIGINLVNLFVPGLETAAKFGNVLFTSACVIPIYAIGTLLFDRRAGLAAAGLFAFEPITTAWSAVPMSDGLLALLIALGAFFFLKWMKEDNGRFVYLYLSGAAGGLALATRWEGALFLLLVGFFLLYFWWKGRLRFRNLLIFSVIALVPFGLYAIRNLVVFGTPLKSAYLEEFRNHPKVFEQMGPLGRFGRYLMFSDVRPLGISKHYYHYAYLIFGYAGLALTLAIKRYRRYGIFLVAWLFFLGPLHFIWWFGSVRFLFPAVAPLTLGAGALIGLPWIKVERERTGLAIGVFLLALVVAVVGVLAVTGRPMTNDIYNNGIISLEDDVGGLAARDALLWLKDNAGDAGVATSLGPMASFYLNRDAYFIGEWQGFEPADINIDNLIPDAQSLGVRYIVLWSWENDPAAPLSYLNLGPELLSRLKLVSVWEAPPSNEFNRTVYAWIFEIPEG</sequence>
<comment type="caution">
    <text evidence="10">The sequence shown here is derived from an EMBL/GenBank/DDBJ whole genome shotgun (WGS) entry which is preliminary data.</text>
</comment>
<evidence type="ECO:0000256" key="6">
    <source>
        <dbReference type="ARBA" id="ARBA00022989"/>
    </source>
</evidence>
<reference evidence="10 11" key="1">
    <citation type="journal article" date="2016" name="Nat. Commun.">
        <title>Thousands of microbial genomes shed light on interconnected biogeochemical processes in an aquifer system.</title>
        <authorList>
            <person name="Anantharaman K."/>
            <person name="Brown C.T."/>
            <person name="Hug L.A."/>
            <person name="Sharon I."/>
            <person name="Castelle C.J."/>
            <person name="Probst A.J."/>
            <person name="Thomas B.C."/>
            <person name="Singh A."/>
            <person name="Wilkins M.J."/>
            <person name="Karaoz U."/>
            <person name="Brodie E.L."/>
            <person name="Williams K.H."/>
            <person name="Hubbard S.S."/>
            <person name="Banfield J.F."/>
        </authorList>
    </citation>
    <scope>NUCLEOTIDE SEQUENCE [LARGE SCALE GENOMIC DNA]</scope>
</reference>
<evidence type="ECO:0000256" key="5">
    <source>
        <dbReference type="ARBA" id="ARBA00022692"/>
    </source>
</evidence>
<feature type="transmembrane region" description="Helical" evidence="8">
    <location>
        <begin position="309"/>
        <end position="328"/>
    </location>
</feature>
<keyword evidence="3" id="KW-0328">Glycosyltransferase</keyword>
<evidence type="ECO:0000259" key="9">
    <source>
        <dbReference type="Pfam" id="PF13231"/>
    </source>
</evidence>
<feature type="transmembrane region" description="Helical" evidence="8">
    <location>
        <begin position="122"/>
        <end position="142"/>
    </location>
</feature>
<feature type="transmembrane region" description="Helical" evidence="8">
    <location>
        <begin position="196"/>
        <end position="211"/>
    </location>
</feature>
<feature type="transmembrane region" description="Helical" evidence="8">
    <location>
        <begin position="217"/>
        <end position="234"/>
    </location>
</feature>
<evidence type="ECO:0000256" key="3">
    <source>
        <dbReference type="ARBA" id="ARBA00022676"/>
    </source>
</evidence>
<dbReference type="PANTHER" id="PTHR33908">
    <property type="entry name" value="MANNOSYLTRANSFERASE YKCB-RELATED"/>
    <property type="match status" value="1"/>
</dbReference>
<feature type="transmembrane region" description="Helical" evidence="8">
    <location>
        <begin position="387"/>
        <end position="408"/>
    </location>
</feature>
<dbReference type="GO" id="GO:0005886">
    <property type="term" value="C:plasma membrane"/>
    <property type="evidence" value="ECO:0007669"/>
    <property type="project" value="UniProtKB-SubCell"/>
</dbReference>
<dbReference type="Proteomes" id="UP000177876">
    <property type="component" value="Unassembled WGS sequence"/>
</dbReference>
<evidence type="ECO:0000256" key="2">
    <source>
        <dbReference type="ARBA" id="ARBA00022475"/>
    </source>
</evidence>
<proteinExistence type="predicted"/>
<evidence type="ECO:0000256" key="8">
    <source>
        <dbReference type="SAM" id="Phobius"/>
    </source>
</evidence>
<dbReference type="GO" id="GO:0009103">
    <property type="term" value="P:lipopolysaccharide biosynthetic process"/>
    <property type="evidence" value="ECO:0007669"/>
    <property type="project" value="UniProtKB-ARBA"/>
</dbReference>
<feature type="transmembrane region" description="Helical" evidence="8">
    <location>
        <begin position="335"/>
        <end position="354"/>
    </location>
</feature>
<dbReference type="InterPro" id="IPR050297">
    <property type="entry name" value="LipidA_mod_glycosyltrf_83"/>
</dbReference>
<evidence type="ECO:0000256" key="7">
    <source>
        <dbReference type="ARBA" id="ARBA00023136"/>
    </source>
</evidence>
<keyword evidence="5 8" id="KW-0812">Transmembrane</keyword>
<evidence type="ECO:0000256" key="1">
    <source>
        <dbReference type="ARBA" id="ARBA00004651"/>
    </source>
</evidence>
<comment type="subcellular location">
    <subcellularLocation>
        <location evidence="1">Cell membrane</location>
        <topology evidence="1">Multi-pass membrane protein</topology>
    </subcellularLocation>
</comment>
<keyword evidence="6 8" id="KW-1133">Transmembrane helix</keyword>
<evidence type="ECO:0000313" key="10">
    <source>
        <dbReference type="EMBL" id="OFW57744.1"/>
    </source>
</evidence>
<keyword evidence="7 8" id="KW-0472">Membrane</keyword>
<dbReference type="AlphaFoldDB" id="A0A1F2WLN8"/>
<accession>A0A1F2WLN8</accession>
<dbReference type="STRING" id="1797197.A2Y75_08395"/>
<dbReference type="EMBL" id="MELK01000030">
    <property type="protein sequence ID" value="OFW57744.1"/>
    <property type="molecule type" value="Genomic_DNA"/>
</dbReference>
<name>A0A1F2WLN8_9ACTN</name>
<feature type="domain" description="Glycosyltransferase RgtA/B/C/D-like" evidence="9">
    <location>
        <begin position="100"/>
        <end position="252"/>
    </location>
</feature>